<dbReference type="EMBL" id="CP000048">
    <property type="protein sequence ID" value="AAX16675.1"/>
    <property type="molecule type" value="Genomic_DNA"/>
</dbReference>
<keyword evidence="1" id="KW-1133">Transmembrane helix</keyword>
<protein>
    <submittedName>
        <fullName evidence="2">Uncharacterized protein</fullName>
    </submittedName>
</protein>
<evidence type="ECO:0000313" key="2">
    <source>
        <dbReference type="EMBL" id="AAX16675.1"/>
    </source>
</evidence>
<dbReference type="GeneID" id="71842965"/>
<accession>A0AA34R3M5</accession>
<organism evidence="2 3">
    <name type="scientific">Borrelia hermsii (strain HS1 / DAH)</name>
    <dbReference type="NCBI Taxonomy" id="314723"/>
    <lineage>
        <taxon>Bacteria</taxon>
        <taxon>Pseudomonadati</taxon>
        <taxon>Spirochaetota</taxon>
        <taxon>Spirochaetia</taxon>
        <taxon>Spirochaetales</taxon>
        <taxon>Borreliaceae</taxon>
        <taxon>Borrelia</taxon>
    </lineage>
</organism>
<dbReference type="Proteomes" id="UP000008834">
    <property type="component" value="Chromosome"/>
</dbReference>
<feature type="transmembrane region" description="Helical" evidence="1">
    <location>
        <begin position="21"/>
        <end position="40"/>
    </location>
</feature>
<dbReference type="AlphaFoldDB" id="A0AA34R3M5"/>
<keyword evidence="1" id="KW-0812">Transmembrane</keyword>
<name>A0AA34R3M5_BORHD</name>
<dbReference type="KEGG" id="bhr:BH0156"/>
<sequence length="141" mass="16611">MKNKNCKEKIQNKHKQRLKKNLILGIIFVIILIIIKVILIPKLQELESKYNPTITIEHKIKNENLYIKINIKSHDIKDLGKANIEVYLDNKLIENNMIYIDKIHYTLYTNVAYRNEGLLNIMLINQKGDKAYFSKRLNFGG</sequence>
<reference evidence="3" key="1">
    <citation type="submission" date="2004-12" db="EMBL/GenBank/DDBJ databases">
        <title>The genome sequence of Borrelia hermsii and Borrelia turicatae: comparative analysis of two agents of endemic N. America relapsing fever.</title>
        <authorList>
            <person name="Porcella S.F."/>
            <person name="Raffel S.J."/>
            <person name="Schrumpf M.E."/>
            <person name="Montgomery B."/>
            <person name="Smith T."/>
            <person name="Schwan T.G."/>
        </authorList>
    </citation>
    <scope>NUCLEOTIDE SEQUENCE [LARGE SCALE GENOMIC DNA]</scope>
    <source>
        <strain evidence="3">HS1 / DAH</strain>
    </source>
</reference>
<proteinExistence type="predicted"/>
<evidence type="ECO:0000313" key="3">
    <source>
        <dbReference type="Proteomes" id="UP000008834"/>
    </source>
</evidence>
<evidence type="ECO:0000256" key="1">
    <source>
        <dbReference type="SAM" id="Phobius"/>
    </source>
</evidence>
<dbReference type="RefSeq" id="WP_012421932.1">
    <property type="nucleotide sequence ID" value="NC_010673.1"/>
</dbReference>
<gene>
    <name evidence="2" type="ordered locus">BH0156</name>
</gene>
<keyword evidence="1" id="KW-0472">Membrane</keyword>